<evidence type="ECO:0000313" key="2">
    <source>
        <dbReference type="EMBL" id="NJB69888.1"/>
    </source>
</evidence>
<protein>
    <submittedName>
        <fullName evidence="2">Uncharacterized protein</fullName>
    </submittedName>
</protein>
<feature type="transmembrane region" description="Helical" evidence="1">
    <location>
        <begin position="21"/>
        <end position="42"/>
    </location>
</feature>
<dbReference type="EMBL" id="JAATJJ010000001">
    <property type="protein sequence ID" value="NJB69888.1"/>
    <property type="molecule type" value="Genomic_DNA"/>
</dbReference>
<reference evidence="2 3" key="1">
    <citation type="submission" date="2020-03" db="EMBL/GenBank/DDBJ databases">
        <title>Genomic Encyclopedia of Type Strains, Phase IV (KMG-IV): sequencing the most valuable type-strain genomes for metagenomic binning, comparative biology and taxonomic classification.</title>
        <authorList>
            <person name="Goeker M."/>
        </authorList>
    </citation>
    <scope>NUCLEOTIDE SEQUENCE [LARGE SCALE GENOMIC DNA]</scope>
    <source>
        <strain evidence="2 3">DSM 29762</strain>
    </source>
</reference>
<comment type="caution">
    <text evidence="2">The sequence shown here is derived from an EMBL/GenBank/DDBJ whole genome shotgun (WGS) entry which is preliminary data.</text>
</comment>
<dbReference type="RefSeq" id="WP_167960233.1">
    <property type="nucleotide sequence ID" value="NZ_JAATJJ010000001.1"/>
</dbReference>
<keyword evidence="1" id="KW-0472">Membrane</keyword>
<proteinExistence type="predicted"/>
<evidence type="ECO:0000313" key="3">
    <source>
        <dbReference type="Proteomes" id="UP000590442"/>
    </source>
</evidence>
<gene>
    <name evidence="2" type="ORF">GGR42_000350</name>
</gene>
<dbReference type="Proteomes" id="UP000590442">
    <property type="component" value="Unassembled WGS sequence"/>
</dbReference>
<keyword evidence="3" id="KW-1185">Reference proteome</keyword>
<keyword evidence="1" id="KW-0812">Transmembrane</keyword>
<organism evidence="2 3">
    <name type="scientific">Saonia flava</name>
    <dbReference type="NCBI Taxonomy" id="523696"/>
    <lineage>
        <taxon>Bacteria</taxon>
        <taxon>Pseudomonadati</taxon>
        <taxon>Bacteroidota</taxon>
        <taxon>Flavobacteriia</taxon>
        <taxon>Flavobacteriales</taxon>
        <taxon>Flavobacteriaceae</taxon>
        <taxon>Saonia</taxon>
    </lineage>
</organism>
<keyword evidence="1" id="KW-1133">Transmembrane helix</keyword>
<sequence>MEKLIRAVLAGIGAKKIGGGKCGCVGTVVVFIILYWLLGYVFKVF</sequence>
<dbReference type="AlphaFoldDB" id="A0A846QP44"/>
<name>A0A846QP44_9FLAO</name>
<accession>A0A846QP44</accession>
<evidence type="ECO:0000256" key="1">
    <source>
        <dbReference type="SAM" id="Phobius"/>
    </source>
</evidence>